<evidence type="ECO:0000313" key="3">
    <source>
        <dbReference type="Proteomes" id="UP000499080"/>
    </source>
</evidence>
<sequence>IRSHPKSNHVEDKSKPTATKDQVKEAWRYNFLETRVTATEEGLNELSSIMDFIRDKILKSDARRKPGKLFLEAC</sequence>
<feature type="region of interest" description="Disordered" evidence="1">
    <location>
        <begin position="1"/>
        <end position="21"/>
    </location>
</feature>
<accession>A0A4Y2TYW1</accession>
<dbReference type="Proteomes" id="UP000499080">
    <property type="component" value="Unassembled WGS sequence"/>
</dbReference>
<feature type="non-terminal residue" evidence="2">
    <location>
        <position position="1"/>
    </location>
</feature>
<dbReference type="AlphaFoldDB" id="A0A4Y2TYW1"/>
<evidence type="ECO:0000256" key="1">
    <source>
        <dbReference type="SAM" id="MobiDB-lite"/>
    </source>
</evidence>
<organism evidence="2 3">
    <name type="scientific">Araneus ventricosus</name>
    <name type="common">Orbweaver spider</name>
    <name type="synonym">Epeira ventricosa</name>
    <dbReference type="NCBI Taxonomy" id="182803"/>
    <lineage>
        <taxon>Eukaryota</taxon>
        <taxon>Metazoa</taxon>
        <taxon>Ecdysozoa</taxon>
        <taxon>Arthropoda</taxon>
        <taxon>Chelicerata</taxon>
        <taxon>Arachnida</taxon>
        <taxon>Araneae</taxon>
        <taxon>Araneomorphae</taxon>
        <taxon>Entelegynae</taxon>
        <taxon>Araneoidea</taxon>
        <taxon>Araneidae</taxon>
        <taxon>Araneus</taxon>
    </lineage>
</organism>
<dbReference type="EMBL" id="BGPR01031916">
    <property type="protein sequence ID" value="GBO05211.1"/>
    <property type="molecule type" value="Genomic_DNA"/>
</dbReference>
<keyword evidence="3" id="KW-1185">Reference proteome</keyword>
<name>A0A4Y2TYW1_ARAVE</name>
<protein>
    <submittedName>
        <fullName evidence="2">Uncharacterized protein</fullName>
    </submittedName>
</protein>
<gene>
    <name evidence="2" type="ORF">AVEN_151067_1</name>
</gene>
<evidence type="ECO:0000313" key="2">
    <source>
        <dbReference type="EMBL" id="GBO05211.1"/>
    </source>
</evidence>
<proteinExistence type="predicted"/>
<reference evidence="2 3" key="1">
    <citation type="journal article" date="2019" name="Sci. Rep.">
        <title>Orb-weaving spider Araneus ventricosus genome elucidates the spidroin gene catalogue.</title>
        <authorList>
            <person name="Kono N."/>
            <person name="Nakamura H."/>
            <person name="Ohtoshi R."/>
            <person name="Moran D.A.P."/>
            <person name="Shinohara A."/>
            <person name="Yoshida Y."/>
            <person name="Fujiwara M."/>
            <person name="Mori M."/>
            <person name="Tomita M."/>
            <person name="Arakawa K."/>
        </authorList>
    </citation>
    <scope>NUCLEOTIDE SEQUENCE [LARGE SCALE GENOMIC DNA]</scope>
</reference>
<comment type="caution">
    <text evidence="2">The sequence shown here is derived from an EMBL/GenBank/DDBJ whole genome shotgun (WGS) entry which is preliminary data.</text>
</comment>